<proteinExistence type="predicted"/>
<keyword evidence="1" id="KW-1133">Transmembrane helix</keyword>
<dbReference type="RefSeq" id="WP_077539540.1">
    <property type="nucleotide sequence ID" value="NZ_CP019633.1"/>
</dbReference>
<accession>A0A1Q2HP72</accession>
<dbReference type="EMBL" id="CP019633">
    <property type="protein sequence ID" value="AQQ09084.1"/>
    <property type="molecule type" value="Genomic_DNA"/>
</dbReference>
<feature type="transmembrane region" description="Helical" evidence="1">
    <location>
        <begin position="101"/>
        <end position="120"/>
    </location>
</feature>
<protein>
    <submittedName>
        <fullName evidence="2">Uncharacterized protein</fullName>
    </submittedName>
</protein>
<keyword evidence="1" id="KW-0472">Membrane</keyword>
<dbReference type="AlphaFoldDB" id="A0A1Q2HP72"/>
<feature type="transmembrane region" description="Helical" evidence="1">
    <location>
        <begin position="12"/>
        <end position="29"/>
    </location>
</feature>
<reference evidence="3" key="1">
    <citation type="submission" date="2017-02" db="EMBL/GenBank/DDBJ databases">
        <title>Comparative genomics and description of representatives of a novel lineage of planctomycetes thriving in anoxic sediments.</title>
        <authorList>
            <person name="Spring S."/>
            <person name="Bunk B."/>
            <person name="Sproer C."/>
            <person name="Klenk H.-P."/>
        </authorList>
    </citation>
    <scope>NUCLEOTIDE SEQUENCE [LARGE SCALE GENOMIC DNA]</scope>
    <source>
        <strain evidence="3">L21-RPul-D3</strain>
    </source>
</reference>
<name>A0A1Q2HP72_9BACT</name>
<dbReference type="Proteomes" id="UP000188273">
    <property type="component" value="Chromosome"/>
</dbReference>
<feature type="transmembrane region" description="Helical" evidence="1">
    <location>
        <begin position="41"/>
        <end position="62"/>
    </location>
</feature>
<gene>
    <name evidence="2" type="ORF">L21SP3_00882</name>
</gene>
<evidence type="ECO:0000313" key="2">
    <source>
        <dbReference type="EMBL" id="AQQ09084.1"/>
    </source>
</evidence>
<sequence>MNSLRNIFSSSNLIKLAVIAVLLALFYRISEQFKGGTETEYLYALGLVSVCIIISLIPLWIARPKKTGVFLAVFLIGFFIRLLLILGGAVILSLFVIEHKLYFIFWVGLLYIMFLAFETFKCVKRIRRLNFAPENPFEKEENEICISDNESPRRGAL</sequence>
<evidence type="ECO:0000313" key="3">
    <source>
        <dbReference type="Proteomes" id="UP000188273"/>
    </source>
</evidence>
<organism evidence="2 3">
    <name type="scientific">Sedimentisphaera cyanobacteriorum</name>
    <dbReference type="NCBI Taxonomy" id="1940790"/>
    <lineage>
        <taxon>Bacteria</taxon>
        <taxon>Pseudomonadati</taxon>
        <taxon>Planctomycetota</taxon>
        <taxon>Phycisphaerae</taxon>
        <taxon>Sedimentisphaerales</taxon>
        <taxon>Sedimentisphaeraceae</taxon>
        <taxon>Sedimentisphaera</taxon>
    </lineage>
</organism>
<keyword evidence="3" id="KW-1185">Reference proteome</keyword>
<dbReference type="OrthoDB" id="9917003at2"/>
<dbReference type="STRING" id="1940790.L21SP3_00882"/>
<evidence type="ECO:0000256" key="1">
    <source>
        <dbReference type="SAM" id="Phobius"/>
    </source>
</evidence>
<keyword evidence="1" id="KW-0812">Transmembrane</keyword>
<feature type="transmembrane region" description="Helical" evidence="1">
    <location>
        <begin position="69"/>
        <end position="95"/>
    </location>
</feature>
<dbReference type="KEGG" id="pbu:L21SP3_00882"/>